<dbReference type="GO" id="GO:0046872">
    <property type="term" value="F:metal ion binding"/>
    <property type="evidence" value="ECO:0007669"/>
    <property type="project" value="UniProtKB-KW"/>
</dbReference>
<feature type="domain" description="Nudix hydrolase" evidence="8">
    <location>
        <begin position="6"/>
        <end position="244"/>
    </location>
</feature>
<keyword evidence="6" id="KW-0460">Magnesium</keyword>
<comment type="cofactor">
    <cofactor evidence="2">
        <name>Mg(2+)</name>
        <dbReference type="ChEBI" id="CHEBI:18420"/>
    </cofactor>
</comment>
<evidence type="ECO:0000256" key="2">
    <source>
        <dbReference type="ARBA" id="ARBA00001946"/>
    </source>
</evidence>
<dbReference type="InterPro" id="IPR000086">
    <property type="entry name" value="NUDIX_hydrolase_dom"/>
</dbReference>
<evidence type="ECO:0000256" key="4">
    <source>
        <dbReference type="ARBA" id="ARBA00022723"/>
    </source>
</evidence>
<evidence type="ECO:0000313" key="10">
    <source>
        <dbReference type="RefSeq" id="XP_034099397.2"/>
    </source>
</evidence>
<dbReference type="Proteomes" id="UP000515160">
    <property type="component" value="Chromosome 2L"/>
</dbReference>
<dbReference type="PROSITE" id="PS51462">
    <property type="entry name" value="NUDIX"/>
    <property type="match status" value="1"/>
</dbReference>
<dbReference type="Gene3D" id="3.90.79.10">
    <property type="entry name" value="Nucleoside Triphosphate Pyrophosphohydrolase"/>
    <property type="match status" value="1"/>
</dbReference>
<dbReference type="PANTHER" id="PTHR12318">
    <property type="entry name" value="TESTOSTERONE-REGULATED PROTEIN RP2"/>
    <property type="match status" value="1"/>
</dbReference>
<reference evidence="10" key="1">
    <citation type="submission" date="2025-08" db="UniProtKB">
        <authorList>
            <consortium name="RefSeq"/>
        </authorList>
    </citation>
    <scope>IDENTIFICATION</scope>
    <source>
        <strain evidence="10">15112-1751.03</strain>
        <tissue evidence="10">Whole Adult</tissue>
    </source>
</reference>
<evidence type="ECO:0000256" key="7">
    <source>
        <dbReference type="ARBA" id="ARBA00023211"/>
    </source>
</evidence>
<proteinExistence type="inferred from homology"/>
<dbReference type="GeneID" id="117564645"/>
<dbReference type="InterPro" id="IPR015797">
    <property type="entry name" value="NUDIX_hydrolase-like_dom_sf"/>
</dbReference>
<dbReference type="PANTHER" id="PTHR12318:SF0">
    <property type="entry name" value="ACYL-COENZYME A DIPHOSPHATASE NUDT19"/>
    <property type="match status" value="1"/>
</dbReference>
<keyword evidence="9" id="KW-1185">Reference proteome</keyword>
<name>A0A6P8XLG5_DROAB</name>
<dbReference type="InterPro" id="IPR039121">
    <property type="entry name" value="NUDT19"/>
</dbReference>
<sequence>MTSIKDYRPSASLILAGKQTFPDSEQYDYSVLLIKRTERTSFALNHCVFPGGVFDLEADESNDWLDYLHSSGVQDFQLELLHSPQTSERPELMTQGRNFTRDISLRLTALREAFEEVGILLCQPRCSVKNLTNTTHAAHVLLQPFDRELWQHRVHQDAKQFLQLCRYLDVIPDLWALSEWSVWRTPASATRKYDLVYYFAALESSNVPLLPEPTEVASVHWLHPGDCWRQSQESIIWLPFMLLYETARLMNMQNWKQLLQFASQRSSRGSTLFQPIYYRCDGCLLGVLPGDELYLDQPQNYTESIILPDSIEEVNRRAKHYHRYIIYDFHRVDLACNIQPLDEHLPLQALVNTQLAKL</sequence>
<dbReference type="RefSeq" id="XP_034099397.2">
    <property type="nucleotide sequence ID" value="XM_034243506.2"/>
</dbReference>
<keyword evidence="7" id="KW-0464">Manganese</keyword>
<accession>A0A6P8XLG5</accession>
<evidence type="ECO:0000256" key="5">
    <source>
        <dbReference type="ARBA" id="ARBA00022801"/>
    </source>
</evidence>
<keyword evidence="5" id="KW-0378">Hydrolase</keyword>
<comment type="cofactor">
    <cofactor evidence="1">
        <name>Mn(2+)</name>
        <dbReference type="ChEBI" id="CHEBI:29035"/>
    </cofactor>
</comment>
<evidence type="ECO:0000259" key="8">
    <source>
        <dbReference type="PROSITE" id="PS51462"/>
    </source>
</evidence>
<organism evidence="9 10">
    <name type="scientific">Drosophila albomicans</name>
    <name type="common">Fruit fly</name>
    <dbReference type="NCBI Taxonomy" id="7291"/>
    <lineage>
        <taxon>Eukaryota</taxon>
        <taxon>Metazoa</taxon>
        <taxon>Ecdysozoa</taxon>
        <taxon>Arthropoda</taxon>
        <taxon>Hexapoda</taxon>
        <taxon>Insecta</taxon>
        <taxon>Pterygota</taxon>
        <taxon>Neoptera</taxon>
        <taxon>Endopterygota</taxon>
        <taxon>Diptera</taxon>
        <taxon>Brachycera</taxon>
        <taxon>Muscomorpha</taxon>
        <taxon>Ephydroidea</taxon>
        <taxon>Drosophilidae</taxon>
        <taxon>Drosophila</taxon>
    </lineage>
</organism>
<dbReference type="SUPFAM" id="SSF55811">
    <property type="entry name" value="Nudix"/>
    <property type="match status" value="1"/>
</dbReference>
<dbReference type="OrthoDB" id="1695362at2759"/>
<dbReference type="AlphaFoldDB" id="A0A6P8XLG5"/>
<keyword evidence="4" id="KW-0479">Metal-binding</keyword>
<comment type="similarity">
    <text evidence="3">Belongs to the Nudix hydrolase family.</text>
</comment>
<evidence type="ECO:0000313" key="9">
    <source>
        <dbReference type="Proteomes" id="UP000515160"/>
    </source>
</evidence>
<dbReference type="GO" id="GO:0016818">
    <property type="term" value="F:hydrolase activity, acting on acid anhydrides, in phosphorus-containing anhydrides"/>
    <property type="evidence" value="ECO:0007669"/>
    <property type="project" value="InterPro"/>
</dbReference>
<gene>
    <name evidence="10" type="primary">LOC117564645</name>
</gene>
<evidence type="ECO:0000256" key="3">
    <source>
        <dbReference type="ARBA" id="ARBA00005582"/>
    </source>
</evidence>
<protein>
    <submittedName>
        <fullName evidence="10">Acyl-coenzyme A diphosphatase NUDT19</fullName>
    </submittedName>
</protein>
<evidence type="ECO:0000256" key="1">
    <source>
        <dbReference type="ARBA" id="ARBA00001936"/>
    </source>
</evidence>
<evidence type="ECO:0000256" key="6">
    <source>
        <dbReference type="ARBA" id="ARBA00022842"/>
    </source>
</evidence>
<dbReference type="GO" id="GO:0005739">
    <property type="term" value="C:mitochondrion"/>
    <property type="evidence" value="ECO:0007669"/>
    <property type="project" value="TreeGrafter"/>
</dbReference>